<dbReference type="AlphaFoldDB" id="A0AAU2H8Z4"/>
<evidence type="ECO:0000256" key="1">
    <source>
        <dbReference type="SAM" id="MobiDB-lite"/>
    </source>
</evidence>
<keyword evidence="2" id="KW-1133">Transmembrane helix</keyword>
<accession>A0AAU2H8Z4</accession>
<proteinExistence type="predicted"/>
<sequence length="96" mass="9981">MAGKPPTHPVSSPSPEHVPDDEALPSQRRLGGAEAAVVIVLVVTAAVLAKTGMPLSAVLQLLLGTGLIATVTITALHIRSSRRLRKVMRAVFGAIQ</sequence>
<gene>
    <name evidence="3" type="ORF">OHV25_36025</name>
</gene>
<reference evidence="3" key="1">
    <citation type="submission" date="2022-10" db="EMBL/GenBank/DDBJ databases">
        <title>The complete genomes of actinobacterial strains from the NBC collection.</title>
        <authorList>
            <person name="Joergensen T.S."/>
            <person name="Alvarez Arevalo M."/>
            <person name="Sterndorff E.B."/>
            <person name="Faurdal D."/>
            <person name="Vuksanovic O."/>
            <person name="Mourched A.-S."/>
            <person name="Charusanti P."/>
            <person name="Shaw S."/>
            <person name="Blin K."/>
            <person name="Weber T."/>
        </authorList>
    </citation>
    <scope>NUCLEOTIDE SEQUENCE</scope>
    <source>
        <strain evidence="3">NBC_00060</strain>
    </source>
</reference>
<keyword evidence="2" id="KW-0472">Membrane</keyword>
<organism evidence="3">
    <name type="scientific">Streptomyces sp. NBC_00060</name>
    <dbReference type="NCBI Taxonomy" id="2975636"/>
    <lineage>
        <taxon>Bacteria</taxon>
        <taxon>Bacillati</taxon>
        <taxon>Actinomycetota</taxon>
        <taxon>Actinomycetes</taxon>
        <taxon>Kitasatosporales</taxon>
        <taxon>Streptomycetaceae</taxon>
        <taxon>Streptomyces</taxon>
    </lineage>
</organism>
<keyword evidence="2" id="KW-0812">Transmembrane</keyword>
<protein>
    <submittedName>
        <fullName evidence="3">Uncharacterized protein</fullName>
    </submittedName>
</protein>
<evidence type="ECO:0000256" key="2">
    <source>
        <dbReference type="SAM" id="Phobius"/>
    </source>
</evidence>
<name>A0AAU2H8Z4_9ACTN</name>
<feature type="region of interest" description="Disordered" evidence="1">
    <location>
        <begin position="1"/>
        <end position="27"/>
    </location>
</feature>
<evidence type="ECO:0000313" key="3">
    <source>
        <dbReference type="EMBL" id="WTU44619.1"/>
    </source>
</evidence>
<feature type="transmembrane region" description="Helical" evidence="2">
    <location>
        <begin position="55"/>
        <end position="78"/>
    </location>
</feature>
<dbReference type="EMBL" id="CP108253">
    <property type="protein sequence ID" value="WTU44619.1"/>
    <property type="molecule type" value="Genomic_DNA"/>
</dbReference>
<feature type="transmembrane region" description="Helical" evidence="2">
    <location>
        <begin position="30"/>
        <end position="49"/>
    </location>
</feature>